<organism evidence="1">
    <name type="scientific">Eutreptiella gymnastica</name>
    <dbReference type="NCBI Taxonomy" id="73025"/>
    <lineage>
        <taxon>Eukaryota</taxon>
        <taxon>Discoba</taxon>
        <taxon>Euglenozoa</taxon>
        <taxon>Euglenida</taxon>
        <taxon>Spirocuta</taxon>
        <taxon>Euglenophyceae</taxon>
        <taxon>Eutreptiales</taxon>
        <taxon>Eutreptiaceae</taxon>
        <taxon>Eutreptiella</taxon>
    </lineage>
</organism>
<evidence type="ECO:0000313" key="1">
    <source>
        <dbReference type="EMBL" id="CAD8999482.1"/>
    </source>
</evidence>
<accession>A0A7S1I3A2</accession>
<sequence length="109" mass="11672">MLNCCNGNANGKAQMLQPLDCMHTTVEDMKRVFEKLDVPPLAHLCLIAIQTGGLAKNSANIHLSGADLAPLQVMCAEYKLRFVPCSNPSVRSPRGAYLAVPAVPEQVGP</sequence>
<protein>
    <submittedName>
        <fullName evidence="1">Uncharacterized protein</fullName>
    </submittedName>
</protein>
<proteinExistence type="predicted"/>
<name>A0A7S1I3A2_9EUGL</name>
<reference evidence="1" key="1">
    <citation type="submission" date="2021-01" db="EMBL/GenBank/DDBJ databases">
        <authorList>
            <person name="Corre E."/>
            <person name="Pelletier E."/>
            <person name="Niang G."/>
            <person name="Scheremetjew M."/>
            <person name="Finn R."/>
            <person name="Kale V."/>
            <person name="Holt S."/>
            <person name="Cochrane G."/>
            <person name="Meng A."/>
            <person name="Brown T."/>
            <person name="Cohen L."/>
        </authorList>
    </citation>
    <scope>NUCLEOTIDE SEQUENCE</scope>
    <source>
        <strain evidence="1">NIES-381</strain>
    </source>
</reference>
<dbReference type="EMBL" id="HBGA01028463">
    <property type="protein sequence ID" value="CAD8999482.1"/>
    <property type="molecule type" value="Transcribed_RNA"/>
</dbReference>
<dbReference type="AlphaFoldDB" id="A0A7S1I3A2"/>
<gene>
    <name evidence="1" type="ORF">EGYM00392_LOCUS10554</name>
</gene>